<protein>
    <submittedName>
        <fullName evidence="3">Transcriptional regulator</fullName>
    </submittedName>
</protein>
<dbReference type="SMART" id="SM00530">
    <property type="entry name" value="HTH_XRE"/>
    <property type="match status" value="1"/>
</dbReference>
<sequence>MDDLDRSHQKYMQDPEYAAEYERLEPVYDIISAITLARAEQNLTQRELAERCGMRQSAFARLESGNANPTLKTLQQVAKGLGKKLRISFV</sequence>
<dbReference type="InterPro" id="IPR050807">
    <property type="entry name" value="TransReg_Diox_bact_type"/>
</dbReference>
<dbReference type="GO" id="GO:0005829">
    <property type="term" value="C:cytosol"/>
    <property type="evidence" value="ECO:0007669"/>
    <property type="project" value="TreeGrafter"/>
</dbReference>
<dbReference type="GO" id="GO:0003700">
    <property type="term" value="F:DNA-binding transcription factor activity"/>
    <property type="evidence" value="ECO:0007669"/>
    <property type="project" value="TreeGrafter"/>
</dbReference>
<keyword evidence="1" id="KW-0238">DNA-binding</keyword>
<dbReference type="Pfam" id="PF01381">
    <property type="entry name" value="HTH_3"/>
    <property type="match status" value="1"/>
</dbReference>
<feature type="domain" description="HTH cro/C1-type" evidence="2">
    <location>
        <begin position="34"/>
        <end position="90"/>
    </location>
</feature>
<evidence type="ECO:0000256" key="1">
    <source>
        <dbReference type="ARBA" id="ARBA00023125"/>
    </source>
</evidence>
<dbReference type="PANTHER" id="PTHR46797">
    <property type="entry name" value="HTH-TYPE TRANSCRIPTIONAL REGULATOR"/>
    <property type="match status" value="1"/>
</dbReference>
<dbReference type="RefSeq" id="WP_114568445.1">
    <property type="nucleotide sequence ID" value="NZ_CABMMS010000002.1"/>
</dbReference>
<gene>
    <name evidence="3" type="ORF">C1877_03975</name>
</gene>
<evidence type="ECO:0000259" key="2">
    <source>
        <dbReference type="PROSITE" id="PS50943"/>
    </source>
</evidence>
<dbReference type="GeneID" id="78358871"/>
<evidence type="ECO:0000313" key="4">
    <source>
        <dbReference type="Proteomes" id="UP000254000"/>
    </source>
</evidence>
<dbReference type="AlphaFoldDB" id="A0A369M7E0"/>
<evidence type="ECO:0000313" key="3">
    <source>
        <dbReference type="EMBL" id="RDB66348.1"/>
    </source>
</evidence>
<dbReference type="InterPro" id="IPR001387">
    <property type="entry name" value="Cro/C1-type_HTH"/>
</dbReference>
<accession>A0A369M7E0</accession>
<dbReference type="EMBL" id="PPTS01000002">
    <property type="protein sequence ID" value="RDB66348.1"/>
    <property type="molecule type" value="Genomic_DNA"/>
</dbReference>
<dbReference type="InterPro" id="IPR010982">
    <property type="entry name" value="Lambda_DNA-bd_dom_sf"/>
</dbReference>
<name>A0A369M7E0_9ACTN</name>
<dbReference type="GO" id="GO:0003677">
    <property type="term" value="F:DNA binding"/>
    <property type="evidence" value="ECO:0007669"/>
    <property type="project" value="UniProtKB-KW"/>
</dbReference>
<proteinExistence type="predicted"/>
<organism evidence="3 4">
    <name type="scientific">Gordonibacter pamelaeae</name>
    <dbReference type="NCBI Taxonomy" id="471189"/>
    <lineage>
        <taxon>Bacteria</taxon>
        <taxon>Bacillati</taxon>
        <taxon>Actinomycetota</taxon>
        <taxon>Coriobacteriia</taxon>
        <taxon>Eggerthellales</taxon>
        <taxon>Eggerthellaceae</taxon>
        <taxon>Gordonibacter</taxon>
    </lineage>
</organism>
<dbReference type="PANTHER" id="PTHR46797:SF1">
    <property type="entry name" value="METHYLPHOSPHONATE SYNTHASE"/>
    <property type="match status" value="1"/>
</dbReference>
<dbReference type="OrthoDB" id="3176995at2"/>
<dbReference type="SUPFAM" id="SSF47413">
    <property type="entry name" value="lambda repressor-like DNA-binding domains"/>
    <property type="match status" value="1"/>
</dbReference>
<dbReference type="PROSITE" id="PS50943">
    <property type="entry name" value="HTH_CROC1"/>
    <property type="match status" value="1"/>
</dbReference>
<keyword evidence="4" id="KW-1185">Reference proteome</keyword>
<comment type="caution">
    <text evidence="3">The sequence shown here is derived from an EMBL/GenBank/DDBJ whole genome shotgun (WGS) entry which is preliminary data.</text>
</comment>
<dbReference type="Gene3D" id="1.10.260.40">
    <property type="entry name" value="lambda repressor-like DNA-binding domains"/>
    <property type="match status" value="1"/>
</dbReference>
<reference evidence="3 4" key="1">
    <citation type="journal article" date="2018" name="Elife">
        <title>Discovery and characterization of a prevalent human gut bacterial enzyme sufficient for the inactivation of a family of plant toxins.</title>
        <authorList>
            <person name="Koppel N."/>
            <person name="Bisanz J.E."/>
            <person name="Pandelia M.E."/>
            <person name="Turnbaugh P.J."/>
            <person name="Balskus E.P."/>
        </authorList>
    </citation>
    <scope>NUCLEOTIDE SEQUENCE [LARGE SCALE GENOMIC DNA]</scope>
    <source>
        <strain evidence="3 4">3C</strain>
    </source>
</reference>
<dbReference type="Proteomes" id="UP000254000">
    <property type="component" value="Unassembled WGS sequence"/>
</dbReference>
<dbReference type="CDD" id="cd00093">
    <property type="entry name" value="HTH_XRE"/>
    <property type="match status" value="1"/>
</dbReference>